<keyword evidence="2" id="KW-1185">Reference proteome</keyword>
<sequence length="95" mass="10560">MFHTTIVNVVPAPTIVPTLPPTHTTRRGCNSCLTNMHSSMHQFEKSEEAEDGACETSTYRREDSTVAWSRPLHGWSGSESPIDVLISCDEWVSIV</sequence>
<organism evidence="1 2">
    <name type="scientific">Taenia crassiceps</name>
    <dbReference type="NCBI Taxonomy" id="6207"/>
    <lineage>
        <taxon>Eukaryota</taxon>
        <taxon>Metazoa</taxon>
        <taxon>Spiralia</taxon>
        <taxon>Lophotrochozoa</taxon>
        <taxon>Platyhelminthes</taxon>
        <taxon>Cestoda</taxon>
        <taxon>Eucestoda</taxon>
        <taxon>Cyclophyllidea</taxon>
        <taxon>Taeniidae</taxon>
        <taxon>Taenia</taxon>
    </lineage>
</organism>
<name>A0ABR4QIQ0_9CEST</name>
<proteinExistence type="predicted"/>
<evidence type="ECO:0000313" key="1">
    <source>
        <dbReference type="EMBL" id="KAL5109436.1"/>
    </source>
</evidence>
<dbReference type="EMBL" id="JAKROA010000003">
    <property type="protein sequence ID" value="KAL5109436.1"/>
    <property type="molecule type" value="Genomic_DNA"/>
</dbReference>
<gene>
    <name evidence="1" type="ORF">TcWFU_009309</name>
</gene>
<protein>
    <submittedName>
        <fullName evidence="1">Uncharacterized protein</fullName>
    </submittedName>
</protein>
<dbReference type="Proteomes" id="UP001651158">
    <property type="component" value="Unassembled WGS sequence"/>
</dbReference>
<evidence type="ECO:0000313" key="2">
    <source>
        <dbReference type="Proteomes" id="UP001651158"/>
    </source>
</evidence>
<accession>A0ABR4QIQ0</accession>
<reference evidence="1 2" key="1">
    <citation type="journal article" date="2022" name="Front. Cell. Infect. Microbiol.">
        <title>The Genomes of Two Strains of Taenia crassiceps the Animal Model for the Study of Human Cysticercosis.</title>
        <authorList>
            <person name="Bobes R.J."/>
            <person name="Estrada K."/>
            <person name="Rios-Valencia D.G."/>
            <person name="Calderon-Gallegos A."/>
            <person name="de la Torre P."/>
            <person name="Carrero J.C."/>
            <person name="Sanchez-Flores A."/>
            <person name="Laclette J.P."/>
        </authorList>
    </citation>
    <scope>NUCLEOTIDE SEQUENCE [LARGE SCALE GENOMIC DNA]</scope>
    <source>
        <strain evidence="1">WFUcys</strain>
    </source>
</reference>
<comment type="caution">
    <text evidence="1">The sequence shown here is derived from an EMBL/GenBank/DDBJ whole genome shotgun (WGS) entry which is preliminary data.</text>
</comment>